<evidence type="ECO:0000256" key="3">
    <source>
        <dbReference type="ARBA" id="ARBA00022884"/>
    </source>
</evidence>
<dbReference type="PANTHER" id="PTHR34984">
    <property type="entry name" value="CARBON STORAGE REGULATOR"/>
    <property type="match status" value="1"/>
</dbReference>
<evidence type="ECO:0000313" key="6">
    <source>
        <dbReference type="EMBL" id="SFK27281.1"/>
    </source>
</evidence>
<keyword evidence="2 5" id="KW-0810">Translation regulation</keyword>
<dbReference type="SUPFAM" id="SSF117130">
    <property type="entry name" value="CsrA-like"/>
    <property type="match status" value="1"/>
</dbReference>
<evidence type="ECO:0000256" key="1">
    <source>
        <dbReference type="ARBA" id="ARBA00022490"/>
    </source>
</evidence>
<evidence type="ECO:0000256" key="5">
    <source>
        <dbReference type="HAMAP-Rule" id="MF_00167"/>
    </source>
</evidence>
<dbReference type="GO" id="GO:0048027">
    <property type="term" value="F:mRNA 5'-UTR binding"/>
    <property type="evidence" value="ECO:0007669"/>
    <property type="project" value="UniProtKB-UniRule"/>
</dbReference>
<evidence type="ECO:0000313" key="7">
    <source>
        <dbReference type="Proteomes" id="UP000243374"/>
    </source>
</evidence>
<dbReference type="AlphaFoldDB" id="A0A662ZD33"/>
<evidence type="ECO:0000256" key="4">
    <source>
        <dbReference type="ARBA" id="ARBA00023159"/>
    </source>
</evidence>
<dbReference type="GO" id="GO:0045947">
    <property type="term" value="P:negative regulation of translational initiation"/>
    <property type="evidence" value="ECO:0007669"/>
    <property type="project" value="UniProtKB-UniRule"/>
</dbReference>
<proteinExistence type="inferred from homology"/>
<dbReference type="Pfam" id="PF02599">
    <property type="entry name" value="CsrA"/>
    <property type="match status" value="1"/>
</dbReference>
<comment type="subcellular location">
    <subcellularLocation>
        <location evidence="5">Cytoplasm</location>
    </subcellularLocation>
</comment>
<dbReference type="GO" id="GO:0045948">
    <property type="term" value="P:positive regulation of translational initiation"/>
    <property type="evidence" value="ECO:0007669"/>
    <property type="project" value="UniProtKB-UniRule"/>
</dbReference>
<dbReference type="PANTHER" id="PTHR34984:SF1">
    <property type="entry name" value="CARBON STORAGE REGULATOR"/>
    <property type="match status" value="1"/>
</dbReference>
<keyword evidence="3 5" id="KW-0694">RNA-binding</keyword>
<comment type="function">
    <text evidence="5">A key translational regulator that binds mRNA to regulate translation initiation and/or mRNA stability. Mediates global changes in gene expression, shifting from rapid growth to stress survival by linking envelope stress, the stringent response and the catabolite repression systems. Usually binds in the 5'-UTR; binding at or near the Shine-Dalgarno sequence prevents ribosome-binding, repressing translation, binding elsewhere in the 5'-UTR can activate translation and/or stabilize the mRNA. Its function is antagonized by small RNA(s).</text>
</comment>
<comment type="subunit">
    <text evidence="5">Homodimer; the beta-strands of each monomer intercalate to form a hydrophobic core, while the alpha-helices form wings that extend away from the core.</text>
</comment>
<gene>
    <name evidence="5" type="primary">csrA</name>
    <name evidence="6" type="ORF">SAMN04487865_10478</name>
</gene>
<name>A0A662ZD33_9GAMM</name>
<keyword evidence="5" id="KW-0678">Repressor</keyword>
<keyword evidence="7" id="KW-1185">Reference proteome</keyword>
<dbReference type="OrthoDB" id="9809061at2"/>
<keyword evidence="1 5" id="KW-0963">Cytoplasm</keyword>
<dbReference type="EMBL" id="FOSF01000047">
    <property type="protein sequence ID" value="SFK27281.1"/>
    <property type="molecule type" value="Genomic_DNA"/>
</dbReference>
<sequence>MLVISQKEGEKLVLSSGITISILEVKSGKVRLGIEAPKDVEIRRVPQKENTSDKSHK</sequence>
<dbReference type="RefSeq" id="WP_074841227.1">
    <property type="nucleotide sequence ID" value="NZ_CP047056.1"/>
</dbReference>
<keyword evidence="4 5" id="KW-0010">Activator</keyword>
<protein>
    <recommendedName>
        <fullName evidence="5">Translational regulator CsrA</fullName>
    </recommendedName>
    <alternativeName>
        <fullName evidence="5">Carbon storage regulator</fullName>
    </alternativeName>
</protein>
<evidence type="ECO:0000256" key="2">
    <source>
        <dbReference type="ARBA" id="ARBA00022845"/>
    </source>
</evidence>
<organism evidence="6 7">
    <name type="scientific">Succinivibrio dextrinosolvens</name>
    <dbReference type="NCBI Taxonomy" id="83771"/>
    <lineage>
        <taxon>Bacteria</taxon>
        <taxon>Pseudomonadati</taxon>
        <taxon>Pseudomonadota</taxon>
        <taxon>Gammaproteobacteria</taxon>
        <taxon>Aeromonadales</taxon>
        <taxon>Succinivibrionaceae</taxon>
        <taxon>Succinivibrio</taxon>
    </lineage>
</organism>
<comment type="similarity">
    <text evidence="5">Belongs to the CsrA/RsmA family.</text>
</comment>
<dbReference type="GO" id="GO:0006402">
    <property type="term" value="P:mRNA catabolic process"/>
    <property type="evidence" value="ECO:0007669"/>
    <property type="project" value="InterPro"/>
</dbReference>
<dbReference type="Gene3D" id="2.60.40.4380">
    <property type="entry name" value="Translational regulator CsrA"/>
    <property type="match status" value="1"/>
</dbReference>
<dbReference type="GO" id="GO:0005829">
    <property type="term" value="C:cytosol"/>
    <property type="evidence" value="ECO:0007669"/>
    <property type="project" value="TreeGrafter"/>
</dbReference>
<accession>A0A662ZD33</accession>
<dbReference type="GO" id="GO:0006109">
    <property type="term" value="P:regulation of carbohydrate metabolic process"/>
    <property type="evidence" value="ECO:0007669"/>
    <property type="project" value="UniProtKB-UniRule"/>
</dbReference>
<dbReference type="Proteomes" id="UP000243374">
    <property type="component" value="Unassembled WGS sequence"/>
</dbReference>
<dbReference type="InterPro" id="IPR036107">
    <property type="entry name" value="CsrA_sf"/>
</dbReference>
<dbReference type="InterPro" id="IPR003751">
    <property type="entry name" value="CsrA"/>
</dbReference>
<dbReference type="HAMAP" id="MF_00167">
    <property type="entry name" value="CsrA"/>
    <property type="match status" value="1"/>
</dbReference>
<reference evidence="6 7" key="1">
    <citation type="submission" date="2016-10" db="EMBL/GenBank/DDBJ databases">
        <authorList>
            <person name="Varghese N."/>
            <person name="Submissions S."/>
        </authorList>
    </citation>
    <scope>NUCLEOTIDE SEQUENCE [LARGE SCALE GENOMIC DNA]</scope>
    <source>
        <strain evidence="6 7">22B</strain>
    </source>
</reference>